<evidence type="ECO:0000313" key="3">
    <source>
        <dbReference type="Proteomes" id="UP001295444"/>
    </source>
</evidence>
<dbReference type="Pfam" id="PF10572">
    <property type="entry name" value="UPF0556"/>
    <property type="match status" value="1"/>
</dbReference>
<name>A0AAD1S541_PELCU</name>
<protein>
    <submittedName>
        <fullName evidence="2">Myeloid-derived growth factor</fullName>
    </submittedName>
</protein>
<keyword evidence="1" id="KW-0732">Signal</keyword>
<organism evidence="2 3">
    <name type="scientific">Pelobates cultripes</name>
    <name type="common">Western spadefoot toad</name>
    <dbReference type="NCBI Taxonomy" id="61616"/>
    <lineage>
        <taxon>Eukaryota</taxon>
        <taxon>Metazoa</taxon>
        <taxon>Chordata</taxon>
        <taxon>Craniata</taxon>
        <taxon>Vertebrata</taxon>
        <taxon>Euteleostomi</taxon>
        <taxon>Amphibia</taxon>
        <taxon>Batrachia</taxon>
        <taxon>Anura</taxon>
        <taxon>Pelobatoidea</taxon>
        <taxon>Pelobatidae</taxon>
        <taxon>Pelobates</taxon>
    </lineage>
</organism>
<dbReference type="GO" id="GO:0001938">
    <property type="term" value="P:positive regulation of endothelial cell proliferation"/>
    <property type="evidence" value="ECO:0007669"/>
    <property type="project" value="TreeGrafter"/>
</dbReference>
<dbReference type="GO" id="GO:0005615">
    <property type="term" value="C:extracellular space"/>
    <property type="evidence" value="ECO:0007669"/>
    <property type="project" value="TreeGrafter"/>
</dbReference>
<dbReference type="PANTHER" id="PTHR31230:SF1">
    <property type="entry name" value="MYELOID-DERIVED GROWTH FACTOR"/>
    <property type="match status" value="1"/>
</dbReference>
<feature type="chain" id="PRO_5042277872" evidence="1">
    <location>
        <begin position="19"/>
        <end position="157"/>
    </location>
</feature>
<dbReference type="GO" id="GO:0045766">
    <property type="term" value="P:positive regulation of angiogenesis"/>
    <property type="evidence" value="ECO:0007669"/>
    <property type="project" value="TreeGrafter"/>
</dbReference>
<dbReference type="AlphaFoldDB" id="A0AAD1S541"/>
<evidence type="ECO:0000256" key="1">
    <source>
        <dbReference type="SAM" id="SignalP"/>
    </source>
</evidence>
<feature type="signal peptide" evidence="1">
    <location>
        <begin position="1"/>
        <end position="18"/>
    </location>
</feature>
<accession>A0AAD1S541</accession>
<keyword evidence="3" id="KW-1185">Reference proteome</keyword>
<dbReference type="EMBL" id="OW240916">
    <property type="protein sequence ID" value="CAH2292838.1"/>
    <property type="molecule type" value="Genomic_DNA"/>
</dbReference>
<reference evidence="2" key="1">
    <citation type="submission" date="2022-03" db="EMBL/GenBank/DDBJ databases">
        <authorList>
            <person name="Alioto T."/>
            <person name="Alioto T."/>
            <person name="Gomez Garrido J."/>
        </authorList>
    </citation>
    <scope>NUCLEOTIDE SEQUENCE</scope>
</reference>
<proteinExistence type="predicted"/>
<dbReference type="PANTHER" id="PTHR31230">
    <property type="entry name" value="MYELOID-DERIVED GROWTH FACTOR MYDGF"/>
    <property type="match status" value="1"/>
</dbReference>
<dbReference type="Proteomes" id="UP001295444">
    <property type="component" value="Chromosome 05"/>
</dbReference>
<evidence type="ECO:0000313" key="2">
    <source>
        <dbReference type="EMBL" id="CAH2292838.1"/>
    </source>
</evidence>
<sequence length="157" mass="17147">MAASWVLAAVFLLAGVYGHETANTEEFDVRPGGLEHSFSLSLGDYSCTFTYVAQGGTNEQWKMSVGVSEDNQLFSCSIWRPQGSSYLFFMQFKATVTGGKIEFSEAYSQTSADGLRDVPLKKSEYEISETAVSNIPGAFSSTLSKLVLVVRSTHDEL</sequence>
<dbReference type="InterPro" id="IPR018887">
    <property type="entry name" value="MYDGF"/>
</dbReference>
<gene>
    <name evidence="2" type="ORF">PECUL_23A052760</name>
</gene>